<dbReference type="OrthoDB" id="5952526at2759"/>
<dbReference type="Pfam" id="PF01753">
    <property type="entry name" value="zf-MYND"/>
    <property type="match status" value="1"/>
</dbReference>
<keyword evidence="6" id="KW-1185">Reference proteome</keyword>
<protein>
    <recommendedName>
        <fullName evidence="4">MYND-type domain-containing protein</fullName>
    </recommendedName>
</protein>
<dbReference type="AlphaFoldDB" id="A0A9P9DEP5"/>
<evidence type="ECO:0000313" key="6">
    <source>
        <dbReference type="Proteomes" id="UP000700596"/>
    </source>
</evidence>
<evidence type="ECO:0000259" key="4">
    <source>
        <dbReference type="PROSITE" id="PS01360"/>
    </source>
</evidence>
<evidence type="ECO:0000256" key="3">
    <source>
        <dbReference type="ARBA" id="ARBA00022833"/>
    </source>
</evidence>
<reference evidence="5" key="1">
    <citation type="journal article" date="2021" name="Nat. Commun.">
        <title>Genetic determinants of endophytism in the Arabidopsis root mycobiome.</title>
        <authorList>
            <person name="Mesny F."/>
            <person name="Miyauchi S."/>
            <person name="Thiergart T."/>
            <person name="Pickel B."/>
            <person name="Atanasova L."/>
            <person name="Karlsson M."/>
            <person name="Huettel B."/>
            <person name="Barry K.W."/>
            <person name="Haridas S."/>
            <person name="Chen C."/>
            <person name="Bauer D."/>
            <person name="Andreopoulos W."/>
            <person name="Pangilinan J."/>
            <person name="LaButti K."/>
            <person name="Riley R."/>
            <person name="Lipzen A."/>
            <person name="Clum A."/>
            <person name="Drula E."/>
            <person name="Henrissat B."/>
            <person name="Kohler A."/>
            <person name="Grigoriev I.V."/>
            <person name="Martin F.M."/>
            <person name="Hacquard S."/>
        </authorList>
    </citation>
    <scope>NUCLEOTIDE SEQUENCE</scope>
    <source>
        <strain evidence="5">MPI-CAGE-CH-0243</strain>
    </source>
</reference>
<dbReference type="GO" id="GO:0008270">
    <property type="term" value="F:zinc ion binding"/>
    <property type="evidence" value="ECO:0007669"/>
    <property type="project" value="UniProtKB-KW"/>
</dbReference>
<sequence length="386" mass="44693">MMAATNDTIDIANEDVIDKKIEDNNTQPSYGCIICNADKGDVCERCKVVRFCSPEHAAAYAAEHEPVCEEIHNWTIHYLRQKQDVIEESDFCDVGKLFPDVEKFSPFPSCQADWSGVPAAPAERYFFTKKDLIKALMKVKTRYAIEQVLKHELEMQFLWVYSINEDIIPTLYLRLNKSEKCHDHCKWYAEIGGFPPLPDFTPSPQDTNIFESLPTHFINLNPKSTPMEHYIPFTLLQIRLLLDATSIQLIHTHTSSHLPQELTDQICLYASTYTPPRYLNSILHDPTQHMSSLIQKTKYILSQAHLMAPYPLWPILYRTNEILDLDYWCKDPYGVLPLLPRMYPAWQESPGALQVLRAWIEREAPDGKTGLELDFRKWFPETNPPF</sequence>
<dbReference type="PROSITE" id="PS01360">
    <property type="entry name" value="ZF_MYND_1"/>
    <property type="match status" value="1"/>
</dbReference>
<accession>A0A9P9DEP5</accession>
<evidence type="ECO:0000256" key="2">
    <source>
        <dbReference type="ARBA" id="ARBA00022771"/>
    </source>
</evidence>
<gene>
    <name evidence="5" type="ORF">B0J11DRAFT_536351</name>
</gene>
<dbReference type="EMBL" id="JAGMWT010000013">
    <property type="protein sequence ID" value="KAH7117622.1"/>
    <property type="molecule type" value="Genomic_DNA"/>
</dbReference>
<organism evidence="5 6">
    <name type="scientific">Dendryphion nanum</name>
    <dbReference type="NCBI Taxonomy" id="256645"/>
    <lineage>
        <taxon>Eukaryota</taxon>
        <taxon>Fungi</taxon>
        <taxon>Dikarya</taxon>
        <taxon>Ascomycota</taxon>
        <taxon>Pezizomycotina</taxon>
        <taxon>Dothideomycetes</taxon>
        <taxon>Pleosporomycetidae</taxon>
        <taxon>Pleosporales</taxon>
        <taxon>Torulaceae</taxon>
        <taxon>Dendryphion</taxon>
    </lineage>
</organism>
<dbReference type="Proteomes" id="UP000700596">
    <property type="component" value="Unassembled WGS sequence"/>
</dbReference>
<evidence type="ECO:0000313" key="5">
    <source>
        <dbReference type="EMBL" id="KAH7117622.1"/>
    </source>
</evidence>
<keyword evidence="1" id="KW-0479">Metal-binding</keyword>
<name>A0A9P9DEP5_9PLEO</name>
<evidence type="ECO:0000256" key="1">
    <source>
        <dbReference type="ARBA" id="ARBA00022723"/>
    </source>
</evidence>
<dbReference type="InterPro" id="IPR002893">
    <property type="entry name" value="Znf_MYND"/>
</dbReference>
<dbReference type="Gene3D" id="6.10.140.2220">
    <property type="match status" value="1"/>
</dbReference>
<comment type="caution">
    <text evidence="5">The sequence shown here is derived from an EMBL/GenBank/DDBJ whole genome shotgun (WGS) entry which is preliminary data.</text>
</comment>
<keyword evidence="2" id="KW-0863">Zinc-finger</keyword>
<feature type="domain" description="MYND-type" evidence="4">
    <location>
        <begin position="32"/>
        <end position="68"/>
    </location>
</feature>
<keyword evidence="3" id="KW-0862">Zinc</keyword>
<dbReference type="SUPFAM" id="SSF144232">
    <property type="entry name" value="HIT/MYND zinc finger-like"/>
    <property type="match status" value="1"/>
</dbReference>
<proteinExistence type="predicted"/>